<accession>W4JUE9</accession>
<dbReference type="KEGG" id="hir:HETIRDRAFT_105967"/>
<evidence type="ECO:0000313" key="2">
    <source>
        <dbReference type="Proteomes" id="UP000030671"/>
    </source>
</evidence>
<dbReference type="HOGENOM" id="CLU_2277868_0_0_1"/>
<dbReference type="Proteomes" id="UP000030671">
    <property type="component" value="Unassembled WGS sequence"/>
</dbReference>
<sequence length="102" mass="11036">MPTTFSTPLETVIPRIKTPPYLIVKPSVKFIDLRPYSEAKPTIMLFTDGVDCLIDGYFNFTLGENSGGNPKLLSLSCRTGSTRPDGNKAVDVLANLVGGMDV</sequence>
<dbReference type="GeneID" id="20666123"/>
<organism evidence="1 2">
    <name type="scientific">Heterobasidion irregulare (strain TC 32-1)</name>
    <dbReference type="NCBI Taxonomy" id="747525"/>
    <lineage>
        <taxon>Eukaryota</taxon>
        <taxon>Fungi</taxon>
        <taxon>Dikarya</taxon>
        <taxon>Basidiomycota</taxon>
        <taxon>Agaricomycotina</taxon>
        <taxon>Agaricomycetes</taxon>
        <taxon>Russulales</taxon>
        <taxon>Bondarzewiaceae</taxon>
        <taxon>Heterobasidion</taxon>
        <taxon>Heterobasidion annosum species complex</taxon>
    </lineage>
</organism>
<proteinExistence type="predicted"/>
<keyword evidence="2" id="KW-1185">Reference proteome</keyword>
<dbReference type="InParanoid" id="W4JUE9"/>
<name>W4JUE9_HETIT</name>
<protein>
    <submittedName>
        <fullName evidence="1">Uncharacterized protein</fullName>
    </submittedName>
</protein>
<dbReference type="OrthoDB" id="19329at2759"/>
<dbReference type="AlphaFoldDB" id="W4JUE9"/>
<evidence type="ECO:0000313" key="1">
    <source>
        <dbReference type="EMBL" id="ETW76506.1"/>
    </source>
</evidence>
<gene>
    <name evidence="1" type="ORF">HETIRDRAFT_105967</name>
</gene>
<dbReference type="RefSeq" id="XP_009551399.1">
    <property type="nucleotide sequence ID" value="XM_009553104.1"/>
</dbReference>
<dbReference type="EMBL" id="KI925464">
    <property type="protein sequence ID" value="ETW76506.1"/>
    <property type="molecule type" value="Genomic_DNA"/>
</dbReference>
<reference evidence="1 2" key="1">
    <citation type="journal article" date="2012" name="New Phytol.">
        <title>Insight into trade-off between wood decay and parasitism from the genome of a fungal forest pathogen.</title>
        <authorList>
            <person name="Olson A."/>
            <person name="Aerts A."/>
            <person name="Asiegbu F."/>
            <person name="Belbahri L."/>
            <person name="Bouzid O."/>
            <person name="Broberg A."/>
            <person name="Canback B."/>
            <person name="Coutinho P.M."/>
            <person name="Cullen D."/>
            <person name="Dalman K."/>
            <person name="Deflorio G."/>
            <person name="van Diepen L.T."/>
            <person name="Dunand C."/>
            <person name="Duplessis S."/>
            <person name="Durling M."/>
            <person name="Gonthier P."/>
            <person name="Grimwood J."/>
            <person name="Fossdal C.G."/>
            <person name="Hansson D."/>
            <person name="Henrissat B."/>
            <person name="Hietala A."/>
            <person name="Himmelstrand K."/>
            <person name="Hoffmeister D."/>
            <person name="Hogberg N."/>
            <person name="James T.Y."/>
            <person name="Karlsson M."/>
            <person name="Kohler A."/>
            <person name="Kues U."/>
            <person name="Lee Y.H."/>
            <person name="Lin Y.C."/>
            <person name="Lind M."/>
            <person name="Lindquist E."/>
            <person name="Lombard V."/>
            <person name="Lucas S."/>
            <person name="Lunden K."/>
            <person name="Morin E."/>
            <person name="Murat C."/>
            <person name="Park J."/>
            <person name="Raffaello T."/>
            <person name="Rouze P."/>
            <person name="Salamov A."/>
            <person name="Schmutz J."/>
            <person name="Solheim H."/>
            <person name="Stahlberg J."/>
            <person name="Velez H."/>
            <person name="de Vries R.P."/>
            <person name="Wiebenga A."/>
            <person name="Woodward S."/>
            <person name="Yakovlev I."/>
            <person name="Garbelotto M."/>
            <person name="Martin F."/>
            <person name="Grigoriev I.V."/>
            <person name="Stenlid J."/>
        </authorList>
    </citation>
    <scope>NUCLEOTIDE SEQUENCE [LARGE SCALE GENOMIC DNA]</scope>
    <source>
        <strain evidence="1 2">TC 32-1</strain>
    </source>
</reference>